<dbReference type="InterPro" id="IPR014710">
    <property type="entry name" value="RmlC-like_jellyroll"/>
</dbReference>
<feature type="domain" description="Cyclic nucleotide-binding" evidence="2">
    <location>
        <begin position="104"/>
        <end position="229"/>
    </location>
</feature>
<organism evidence="3 4">
    <name type="scientific">Microcaecilia unicolor</name>
    <dbReference type="NCBI Taxonomy" id="1415580"/>
    <lineage>
        <taxon>Eukaryota</taxon>
        <taxon>Metazoa</taxon>
        <taxon>Chordata</taxon>
        <taxon>Craniata</taxon>
        <taxon>Vertebrata</taxon>
        <taxon>Euteleostomi</taxon>
        <taxon>Amphibia</taxon>
        <taxon>Gymnophiona</taxon>
        <taxon>Siphonopidae</taxon>
        <taxon>Microcaecilia</taxon>
    </lineage>
</organism>
<sequence length="492" mass="56316">MTMVQVRRQDRRFCAIANSIKHVCGILLSMKRYIGRSAAVEWTIFHLKIQTHGKTDLLFNITSFSRKTHKKDSEKLKSLLQTCPKQRSLEAIKQIQLCLKKNQAFQGLPDKIQLQLCQNCVFQEYEAKSLLMKQGHVPSECYLILSGNLKIILSDLNSKPTNFISETLYEAEEGDFVGDICLLTNKRRPASVVCNSEVELLVIHKEDFGCILGDFMQEQYSARCDFLQKLPIFSSWPLEKLESLVHYSLQRNYRAGAVVVLESHRSPFLVFVKSGRCLIVTILAEETAATSALKNHPSLLKKFPALPFIKEKMDFIGDICGRPVESSRMAHSAAEKSTLDPIPRRARPQTAAPWRYSHRDRNNFSNVDWKDGKKDEMRRRGRQQKMNSKFISTGVLEHGGIFGMAEMSHKMEFSLVSEGAECIFIPRKIFLEEAPAKSKHIAQELVNIYPTEKMIGENYERQQVWKNYKAVLVGERPGRNARPSSGYSFFQR</sequence>
<dbReference type="GeneID" id="115462644"/>
<dbReference type="CDD" id="cd00038">
    <property type="entry name" value="CAP_ED"/>
    <property type="match status" value="1"/>
</dbReference>
<dbReference type="InParanoid" id="A0A6P7WZ31"/>
<evidence type="ECO:0000256" key="1">
    <source>
        <dbReference type="SAM" id="MobiDB-lite"/>
    </source>
</evidence>
<evidence type="ECO:0000259" key="2">
    <source>
        <dbReference type="PROSITE" id="PS50042"/>
    </source>
</evidence>
<name>A0A6P7WZ31_9AMPH</name>
<dbReference type="PANTHER" id="PTHR23011">
    <property type="entry name" value="CYCLIC NUCLEOTIDE-BINDING DOMAIN CONTAINING PROTEIN"/>
    <property type="match status" value="1"/>
</dbReference>
<dbReference type="InterPro" id="IPR018490">
    <property type="entry name" value="cNMP-bd_dom_sf"/>
</dbReference>
<dbReference type="KEGG" id="muo:115462644"/>
<gene>
    <name evidence="4" type="primary">LOC115462644</name>
</gene>
<dbReference type="Gene3D" id="2.60.120.10">
    <property type="entry name" value="Jelly Rolls"/>
    <property type="match status" value="2"/>
</dbReference>
<evidence type="ECO:0000313" key="4">
    <source>
        <dbReference type="RefSeq" id="XP_030048502.1"/>
    </source>
</evidence>
<dbReference type="PROSITE" id="PS50042">
    <property type="entry name" value="CNMP_BINDING_3"/>
    <property type="match status" value="1"/>
</dbReference>
<reference evidence="4" key="1">
    <citation type="submission" date="2025-08" db="UniProtKB">
        <authorList>
            <consortium name="RefSeq"/>
        </authorList>
    </citation>
    <scope>IDENTIFICATION</scope>
</reference>
<proteinExistence type="predicted"/>
<evidence type="ECO:0000313" key="3">
    <source>
        <dbReference type="Proteomes" id="UP000515156"/>
    </source>
</evidence>
<dbReference type="PANTHER" id="PTHR23011:SF41">
    <property type="entry name" value="CYCLIC NUCLEOTIDE-BINDING DOMAIN-CONTAINING PROTEIN"/>
    <property type="match status" value="1"/>
</dbReference>
<dbReference type="Pfam" id="PF00027">
    <property type="entry name" value="cNMP_binding"/>
    <property type="match status" value="1"/>
</dbReference>
<dbReference type="InterPro" id="IPR000595">
    <property type="entry name" value="cNMP-bd_dom"/>
</dbReference>
<accession>A0A6P7WZ31</accession>
<dbReference type="RefSeq" id="XP_030048502.1">
    <property type="nucleotide sequence ID" value="XM_030192642.1"/>
</dbReference>
<dbReference type="AlphaFoldDB" id="A0A6P7WZ31"/>
<feature type="region of interest" description="Disordered" evidence="1">
    <location>
        <begin position="365"/>
        <end position="385"/>
    </location>
</feature>
<keyword evidence="3" id="KW-1185">Reference proteome</keyword>
<protein>
    <submittedName>
        <fullName evidence="4">Uncharacterized protein LOC115462644</fullName>
    </submittedName>
</protein>
<dbReference type="SMART" id="SM00100">
    <property type="entry name" value="cNMP"/>
    <property type="match status" value="1"/>
</dbReference>
<dbReference type="SUPFAM" id="SSF51206">
    <property type="entry name" value="cAMP-binding domain-like"/>
    <property type="match status" value="2"/>
</dbReference>
<feature type="compositionally biased region" description="Basic and acidic residues" evidence="1">
    <location>
        <begin position="365"/>
        <end position="378"/>
    </location>
</feature>
<dbReference type="Proteomes" id="UP000515156">
    <property type="component" value="Chromosome 2"/>
</dbReference>
<dbReference type="OrthoDB" id="166212at2759"/>